<evidence type="ECO:0008006" key="4">
    <source>
        <dbReference type="Google" id="ProtNLM"/>
    </source>
</evidence>
<dbReference type="EMBL" id="BMNH01000009">
    <property type="protein sequence ID" value="GGO70648.1"/>
    <property type="molecule type" value="Genomic_DNA"/>
</dbReference>
<reference evidence="2" key="1">
    <citation type="journal article" date="2014" name="Int. J. Syst. Evol. Microbiol.">
        <title>Complete genome sequence of Corynebacterium casei LMG S-19264T (=DSM 44701T), isolated from a smear-ripened cheese.</title>
        <authorList>
            <consortium name="US DOE Joint Genome Institute (JGI-PGF)"/>
            <person name="Walter F."/>
            <person name="Albersmeier A."/>
            <person name="Kalinowski J."/>
            <person name="Ruckert C."/>
        </authorList>
    </citation>
    <scope>NUCLEOTIDE SEQUENCE</scope>
    <source>
        <strain evidence="2">CGMCC 4.7368</strain>
    </source>
</reference>
<organism evidence="2 3">
    <name type="scientific">Nonomuraea cavernae</name>
    <dbReference type="NCBI Taxonomy" id="2045107"/>
    <lineage>
        <taxon>Bacteria</taxon>
        <taxon>Bacillati</taxon>
        <taxon>Actinomycetota</taxon>
        <taxon>Actinomycetes</taxon>
        <taxon>Streptosporangiales</taxon>
        <taxon>Streptosporangiaceae</taxon>
        <taxon>Nonomuraea</taxon>
    </lineage>
</organism>
<gene>
    <name evidence="2" type="ORF">GCM10012289_34540</name>
</gene>
<reference evidence="2" key="2">
    <citation type="submission" date="2020-09" db="EMBL/GenBank/DDBJ databases">
        <authorList>
            <person name="Sun Q."/>
            <person name="Zhou Y."/>
        </authorList>
    </citation>
    <scope>NUCLEOTIDE SEQUENCE</scope>
    <source>
        <strain evidence="2">CGMCC 4.7368</strain>
    </source>
</reference>
<evidence type="ECO:0000313" key="3">
    <source>
        <dbReference type="Proteomes" id="UP000646523"/>
    </source>
</evidence>
<evidence type="ECO:0000313" key="2">
    <source>
        <dbReference type="EMBL" id="GGO70648.1"/>
    </source>
</evidence>
<keyword evidence="3" id="KW-1185">Reference proteome</keyword>
<feature type="region of interest" description="Disordered" evidence="1">
    <location>
        <begin position="81"/>
        <end position="114"/>
    </location>
</feature>
<dbReference type="Proteomes" id="UP000646523">
    <property type="component" value="Unassembled WGS sequence"/>
</dbReference>
<evidence type="ECO:0000256" key="1">
    <source>
        <dbReference type="SAM" id="MobiDB-lite"/>
    </source>
</evidence>
<proteinExistence type="predicted"/>
<dbReference type="AlphaFoldDB" id="A0A917YZ06"/>
<protein>
    <recommendedName>
        <fullName evidence="4">HNH endonuclease</fullName>
    </recommendedName>
</protein>
<comment type="caution">
    <text evidence="2">The sequence shown here is derived from an EMBL/GenBank/DDBJ whole genome shotgun (WGS) entry which is preliminary data.</text>
</comment>
<accession>A0A917YZ06</accession>
<feature type="compositionally biased region" description="Low complexity" evidence="1">
    <location>
        <begin position="87"/>
        <end position="96"/>
    </location>
</feature>
<sequence>MPRRVQANPRDRVESGQMWRTTARPVDWPARVERVKKRDQSCRWIEAGELCRSTENLEVDHIGDPSDHDLANLRLLCRTHHRRRTGRQGAQAAAAARARKPRKRPAEPHPGLIA</sequence>
<name>A0A917YZ06_9ACTN</name>